<reference evidence="7 8" key="1">
    <citation type="submission" date="2023-11" db="EMBL/GenBank/DDBJ databases">
        <title>Novel species in genus Nocardioides.</title>
        <authorList>
            <person name="Zhou H."/>
        </authorList>
    </citation>
    <scope>NUCLEOTIDE SEQUENCE [LARGE SCALE GENOMIC DNA]</scope>
    <source>
        <strain evidence="7 8">S-58</strain>
    </source>
</reference>
<dbReference type="Gene3D" id="3.40.640.10">
    <property type="entry name" value="Type I PLP-dependent aspartate aminotransferase-like (Major domain)"/>
    <property type="match status" value="1"/>
</dbReference>
<keyword evidence="8" id="KW-1185">Reference proteome</keyword>
<dbReference type="GO" id="GO:0008483">
    <property type="term" value="F:transaminase activity"/>
    <property type="evidence" value="ECO:0007669"/>
    <property type="project" value="UniProtKB-KW"/>
</dbReference>
<accession>A0ABU5KHA0</accession>
<dbReference type="PANTHER" id="PTHR46577:SF1">
    <property type="entry name" value="HTH-TYPE TRANSCRIPTIONAL REGULATORY PROTEIN GABR"/>
    <property type="match status" value="1"/>
</dbReference>
<gene>
    <name evidence="7" type="ORF">SFC79_19700</name>
</gene>
<dbReference type="PRINTS" id="PR00035">
    <property type="entry name" value="HTHGNTR"/>
</dbReference>
<dbReference type="SUPFAM" id="SSF53383">
    <property type="entry name" value="PLP-dependent transferases"/>
    <property type="match status" value="1"/>
</dbReference>
<evidence type="ECO:0000259" key="6">
    <source>
        <dbReference type="PROSITE" id="PS50949"/>
    </source>
</evidence>
<dbReference type="PROSITE" id="PS50949">
    <property type="entry name" value="HTH_GNTR"/>
    <property type="match status" value="1"/>
</dbReference>
<keyword evidence="2" id="KW-0663">Pyridoxal phosphate</keyword>
<evidence type="ECO:0000313" key="8">
    <source>
        <dbReference type="Proteomes" id="UP001291999"/>
    </source>
</evidence>
<protein>
    <submittedName>
        <fullName evidence="7">PLP-dependent aminotransferase family protein</fullName>
    </submittedName>
</protein>
<dbReference type="CDD" id="cd00609">
    <property type="entry name" value="AAT_like"/>
    <property type="match status" value="1"/>
</dbReference>
<dbReference type="SMART" id="SM00345">
    <property type="entry name" value="HTH_GNTR"/>
    <property type="match status" value="1"/>
</dbReference>
<evidence type="ECO:0000256" key="2">
    <source>
        <dbReference type="ARBA" id="ARBA00022898"/>
    </source>
</evidence>
<evidence type="ECO:0000256" key="5">
    <source>
        <dbReference type="ARBA" id="ARBA00023163"/>
    </source>
</evidence>
<dbReference type="InterPro" id="IPR000524">
    <property type="entry name" value="Tscrpt_reg_HTH_GntR"/>
</dbReference>
<dbReference type="InterPro" id="IPR036388">
    <property type="entry name" value="WH-like_DNA-bd_sf"/>
</dbReference>
<dbReference type="InterPro" id="IPR015421">
    <property type="entry name" value="PyrdxlP-dep_Trfase_major"/>
</dbReference>
<keyword evidence="7" id="KW-0808">Transferase</keyword>
<dbReference type="InterPro" id="IPR036390">
    <property type="entry name" value="WH_DNA-bd_sf"/>
</dbReference>
<name>A0ABU5KHA0_9ACTN</name>
<comment type="caution">
    <text evidence="7">The sequence shown here is derived from an EMBL/GenBank/DDBJ whole genome shotgun (WGS) entry which is preliminary data.</text>
</comment>
<dbReference type="EMBL" id="JAXQPW010000008">
    <property type="protein sequence ID" value="MDZ5664010.1"/>
    <property type="molecule type" value="Genomic_DNA"/>
</dbReference>
<dbReference type="SUPFAM" id="SSF46785">
    <property type="entry name" value="Winged helix' DNA-binding domain"/>
    <property type="match status" value="1"/>
</dbReference>
<proteinExistence type="inferred from homology"/>
<dbReference type="CDD" id="cd07377">
    <property type="entry name" value="WHTH_GntR"/>
    <property type="match status" value="1"/>
</dbReference>
<keyword evidence="7" id="KW-0032">Aminotransferase</keyword>
<evidence type="ECO:0000256" key="4">
    <source>
        <dbReference type="ARBA" id="ARBA00023125"/>
    </source>
</evidence>
<dbReference type="InterPro" id="IPR004839">
    <property type="entry name" value="Aminotransferase_I/II_large"/>
</dbReference>
<dbReference type="InterPro" id="IPR051446">
    <property type="entry name" value="HTH_trans_reg/aminotransferase"/>
</dbReference>
<keyword evidence="4" id="KW-0238">DNA-binding</keyword>
<feature type="domain" description="HTH gntR-type" evidence="6">
    <location>
        <begin position="20"/>
        <end position="88"/>
    </location>
</feature>
<dbReference type="Gene3D" id="1.10.10.10">
    <property type="entry name" value="Winged helix-like DNA-binding domain superfamily/Winged helix DNA-binding domain"/>
    <property type="match status" value="1"/>
</dbReference>
<dbReference type="PANTHER" id="PTHR46577">
    <property type="entry name" value="HTH-TYPE TRANSCRIPTIONAL REGULATORY PROTEIN GABR"/>
    <property type="match status" value="1"/>
</dbReference>
<comment type="similarity">
    <text evidence="1">In the C-terminal section; belongs to the class-I pyridoxal-phosphate-dependent aminotransferase family.</text>
</comment>
<evidence type="ECO:0000313" key="7">
    <source>
        <dbReference type="EMBL" id="MDZ5664010.1"/>
    </source>
</evidence>
<sequence length="483" mass="51441">MSRVISAQRVATLVGDFPRSPAYLGLAESLRVLIGDGRVGIDVRLPSERDLTGVLDVSRTTVTRAYEVLRESGYAEARRGSGTFTTVPGGQRRAHDRALMPGHGGRDVIDLNCAAHSAPPGLIEAYRRATEELPAYLSGPGYFPLGVPALQARIAASYDARGLPTVPEQVMVTAGALAAASVVAQAYTAPGERVVVESPTYPNATQAVQHAGARLVPATVDPDGWDLDALAATLRQTSPRLAYLIPDFQNPTGHLMSDSQREELATALARTRTVVVADEAHQALALEPELAGAMPRPLAAYADDAITIGSASKSYWGGLRLGWVRAPLADMDRLIHARIGLDLGAPVLEQLVLADLMDRADEVLPVHRRRLLAGRDALVAALGEHLPEWRFRIPDGGLALWCELPAALGTATTVEAERRGLVVAPGPVFAVEGGLDRFVRIPWTASPEVLTEAVRRLATAWEHVSGDSTRPATRSAAGRVMVA</sequence>
<evidence type="ECO:0000256" key="1">
    <source>
        <dbReference type="ARBA" id="ARBA00005384"/>
    </source>
</evidence>
<keyword evidence="3" id="KW-0805">Transcription regulation</keyword>
<dbReference type="Proteomes" id="UP001291999">
    <property type="component" value="Unassembled WGS sequence"/>
</dbReference>
<evidence type="ECO:0000256" key="3">
    <source>
        <dbReference type="ARBA" id="ARBA00023015"/>
    </source>
</evidence>
<dbReference type="Pfam" id="PF00155">
    <property type="entry name" value="Aminotran_1_2"/>
    <property type="match status" value="1"/>
</dbReference>
<organism evidence="7 8">
    <name type="scientific">Nocardioides renjunii</name>
    <dbReference type="NCBI Taxonomy" id="3095075"/>
    <lineage>
        <taxon>Bacteria</taxon>
        <taxon>Bacillati</taxon>
        <taxon>Actinomycetota</taxon>
        <taxon>Actinomycetes</taxon>
        <taxon>Propionibacteriales</taxon>
        <taxon>Nocardioidaceae</taxon>
        <taxon>Nocardioides</taxon>
    </lineage>
</organism>
<dbReference type="InterPro" id="IPR015424">
    <property type="entry name" value="PyrdxlP-dep_Trfase"/>
</dbReference>
<keyword evidence="5" id="KW-0804">Transcription</keyword>
<dbReference type="RefSeq" id="WP_322425636.1">
    <property type="nucleotide sequence ID" value="NZ_JAXQPW010000008.1"/>
</dbReference>
<dbReference type="Pfam" id="PF00392">
    <property type="entry name" value="GntR"/>
    <property type="match status" value="1"/>
</dbReference>